<reference evidence="1" key="1">
    <citation type="journal article" date="2021" name="PeerJ">
        <title>Extensive microbial diversity within the chicken gut microbiome revealed by metagenomics and culture.</title>
        <authorList>
            <person name="Gilroy R."/>
            <person name="Ravi A."/>
            <person name="Getino M."/>
            <person name="Pursley I."/>
            <person name="Horton D.L."/>
            <person name="Alikhan N.F."/>
            <person name="Baker D."/>
            <person name="Gharbi K."/>
            <person name="Hall N."/>
            <person name="Watson M."/>
            <person name="Adriaenssens E.M."/>
            <person name="Foster-Nyarko E."/>
            <person name="Jarju S."/>
            <person name="Secka A."/>
            <person name="Antonio M."/>
            <person name="Oren A."/>
            <person name="Chaudhuri R.R."/>
            <person name="La Ragione R."/>
            <person name="Hildebrand F."/>
            <person name="Pallen M.J."/>
        </authorList>
    </citation>
    <scope>NUCLEOTIDE SEQUENCE</scope>
    <source>
        <strain evidence="1">ChiHecec2B26-12326</strain>
    </source>
</reference>
<dbReference type="GO" id="GO:0005829">
    <property type="term" value="C:cytosol"/>
    <property type="evidence" value="ECO:0007669"/>
    <property type="project" value="TreeGrafter"/>
</dbReference>
<name>A0A9D2BQA6_9BACT</name>
<dbReference type="Gene3D" id="3.40.50.1000">
    <property type="entry name" value="HAD superfamily/HAD-like"/>
    <property type="match status" value="1"/>
</dbReference>
<gene>
    <name evidence="1" type="ORF">H9848_07910</name>
</gene>
<dbReference type="SFLD" id="SFLDS00003">
    <property type="entry name" value="Haloacid_Dehalogenase"/>
    <property type="match status" value="1"/>
</dbReference>
<dbReference type="PANTHER" id="PTHR43434">
    <property type="entry name" value="PHOSPHOGLYCOLATE PHOSPHATASE"/>
    <property type="match status" value="1"/>
</dbReference>
<dbReference type="PANTHER" id="PTHR43434:SF20">
    <property type="entry name" value="5'-NUCLEOTIDASE"/>
    <property type="match status" value="1"/>
</dbReference>
<dbReference type="InterPro" id="IPR023198">
    <property type="entry name" value="PGP-like_dom2"/>
</dbReference>
<evidence type="ECO:0000313" key="1">
    <source>
        <dbReference type="EMBL" id="HIX86515.1"/>
    </source>
</evidence>
<dbReference type="InterPro" id="IPR041492">
    <property type="entry name" value="HAD_2"/>
</dbReference>
<dbReference type="GO" id="GO:0004713">
    <property type="term" value="F:protein tyrosine kinase activity"/>
    <property type="evidence" value="ECO:0007669"/>
    <property type="project" value="TreeGrafter"/>
</dbReference>
<dbReference type="SFLD" id="SFLDG01129">
    <property type="entry name" value="C1.5:_HAD__Beta-PGM__Phosphata"/>
    <property type="match status" value="1"/>
</dbReference>
<dbReference type="SUPFAM" id="SSF56784">
    <property type="entry name" value="HAD-like"/>
    <property type="match status" value="1"/>
</dbReference>
<organism evidence="1 2">
    <name type="scientific">Candidatus Parabacteroides intestinigallinarum</name>
    <dbReference type="NCBI Taxonomy" id="2838722"/>
    <lineage>
        <taxon>Bacteria</taxon>
        <taxon>Pseudomonadati</taxon>
        <taxon>Bacteroidota</taxon>
        <taxon>Bacteroidia</taxon>
        <taxon>Bacteroidales</taxon>
        <taxon>Tannerellaceae</taxon>
        <taxon>Parabacteroides</taxon>
    </lineage>
</organism>
<dbReference type="InterPro" id="IPR006439">
    <property type="entry name" value="HAD-SF_hydro_IA"/>
</dbReference>
<protein>
    <submittedName>
        <fullName evidence="1">HAD family hydrolase</fullName>
    </submittedName>
</protein>
<dbReference type="AlphaFoldDB" id="A0A9D2BQA6"/>
<dbReference type="CDD" id="cd04302">
    <property type="entry name" value="HAD_5NT"/>
    <property type="match status" value="1"/>
</dbReference>
<evidence type="ECO:0000313" key="2">
    <source>
        <dbReference type="Proteomes" id="UP000823847"/>
    </source>
</evidence>
<dbReference type="Pfam" id="PF13419">
    <property type="entry name" value="HAD_2"/>
    <property type="match status" value="1"/>
</dbReference>
<dbReference type="Proteomes" id="UP000823847">
    <property type="component" value="Unassembled WGS sequence"/>
</dbReference>
<accession>A0A9D2BQA6</accession>
<proteinExistence type="predicted"/>
<dbReference type="InterPro" id="IPR023214">
    <property type="entry name" value="HAD_sf"/>
</dbReference>
<dbReference type="FunFam" id="3.40.50.1000:FF:000022">
    <property type="entry name" value="Phosphoglycolate phosphatase"/>
    <property type="match status" value="1"/>
</dbReference>
<dbReference type="Gene3D" id="1.10.150.240">
    <property type="entry name" value="Putative phosphatase, domain 2"/>
    <property type="match status" value="1"/>
</dbReference>
<dbReference type="EMBL" id="DXEN01000059">
    <property type="protein sequence ID" value="HIX86515.1"/>
    <property type="molecule type" value="Genomic_DNA"/>
</dbReference>
<dbReference type="NCBIfam" id="TIGR01549">
    <property type="entry name" value="HAD-SF-IA-v1"/>
    <property type="match status" value="1"/>
</dbReference>
<keyword evidence="1" id="KW-0378">Hydrolase</keyword>
<dbReference type="InterPro" id="IPR036412">
    <property type="entry name" value="HAD-like_sf"/>
</dbReference>
<comment type="caution">
    <text evidence="1">The sequence shown here is derived from an EMBL/GenBank/DDBJ whole genome shotgun (WGS) entry which is preliminary data.</text>
</comment>
<dbReference type="GO" id="GO:0016787">
    <property type="term" value="F:hydrolase activity"/>
    <property type="evidence" value="ECO:0007669"/>
    <property type="project" value="UniProtKB-KW"/>
</dbReference>
<dbReference type="InterPro" id="IPR050155">
    <property type="entry name" value="HAD-like_hydrolase_sf"/>
</dbReference>
<reference evidence="1" key="2">
    <citation type="submission" date="2021-04" db="EMBL/GenBank/DDBJ databases">
        <authorList>
            <person name="Gilroy R."/>
        </authorList>
    </citation>
    <scope>NUCLEOTIDE SEQUENCE</scope>
    <source>
        <strain evidence="1">ChiHecec2B26-12326</strain>
    </source>
</reference>
<sequence length="216" mass="24508">MKDKKYLLFDLDGTLTDPFTGITRSVQHALKHYGIIENDLNLLTPFIGPPLIDSFRERYHFSEEQAKEAVCYYREYFVEKGWCENKVYPGIPELLKHLQEAGRKLYVATSKPTPFAEKILSHFNLSRYFERIEGSSLDHTKMRKAEVMQSLLAQAGITEKGEAIMVGDRKYDVIGAHEVSVECVGVLYGYGSREELISAGADYVVPSVEALSALFR</sequence>